<evidence type="ECO:0000313" key="3">
    <source>
        <dbReference type="EMBL" id="GAK64317.1"/>
    </source>
</evidence>
<sequence length="281" mass="31760">MASRLELILETATLRHLQSLVDKMQLKSYGDFPRTIDLDPFFDNTKLVYGDAGTKVPYTPQNTWTDPNGSAKDYLEKTKGLTTLQKHVAYFDGDCDGVIWPSDTFFGFLAMGFGIFLSAFAMLAINGAMSYPTLPRNSKSLRNWLPDPYMRIYVANMHRSKHGSDTESFDRRGQFRQSQLEAELSECSSRYGKDALSYSDVLAMFRERRDVFDLFGMTAFLLEWSATYMLIWPADGYMRKDDILGVYDGSLFVVLAHRYKNGLGGGAFDSKKGGVFDTKNG</sequence>
<dbReference type="RefSeq" id="XP_014657257.1">
    <property type="nucleotide sequence ID" value="XM_014801771.1"/>
</dbReference>
<protein>
    <submittedName>
        <fullName evidence="3">Caleosin domain containing protein</fullName>
    </submittedName>
</protein>
<keyword evidence="2" id="KW-0812">Transmembrane</keyword>
<dbReference type="GO" id="GO:0005509">
    <property type="term" value="F:calcium ion binding"/>
    <property type="evidence" value="ECO:0007669"/>
    <property type="project" value="TreeGrafter"/>
</dbReference>
<name>A0A081CCC1_PSEA2</name>
<evidence type="ECO:0000313" key="4">
    <source>
        <dbReference type="Proteomes" id="UP000053758"/>
    </source>
</evidence>
<dbReference type="PANTHER" id="PTHR31495:SF0">
    <property type="entry name" value="BINDING PROTEIN CALEOSIN, PUTATIVE (AFU_ORTHOLOGUE AFUA_5G13750)-RELATED"/>
    <property type="match status" value="1"/>
</dbReference>
<feature type="transmembrane region" description="Helical" evidence="2">
    <location>
        <begin position="105"/>
        <end position="129"/>
    </location>
</feature>
<reference evidence="3" key="1">
    <citation type="submission" date="2014-07" db="EMBL/GenBank/DDBJ databases">
        <title>Draft genome sequence of the yeast Pseudozyma antarctica JCM 10317 known as a producer of lipase B which used in a wide range of industrial applications.</title>
        <authorList>
            <person name="Morita T."/>
            <person name="Saika A."/>
            <person name="Koike H."/>
        </authorList>
    </citation>
    <scope>NUCLEOTIDE SEQUENCE</scope>
    <source>
        <strain evidence="3">JCM 10317</strain>
    </source>
</reference>
<dbReference type="Pfam" id="PF05042">
    <property type="entry name" value="Caleosin"/>
    <property type="match status" value="1"/>
</dbReference>
<evidence type="ECO:0000256" key="2">
    <source>
        <dbReference type="SAM" id="Phobius"/>
    </source>
</evidence>
<keyword evidence="2" id="KW-1133">Transmembrane helix</keyword>
<accession>A0A081CCC1</accession>
<dbReference type="PANTHER" id="PTHR31495">
    <property type="entry name" value="PEROXYGENASE 3-RELATED"/>
    <property type="match status" value="1"/>
</dbReference>
<gene>
    <name evidence="3" type="ORF">PAN0_005c2529</name>
</gene>
<evidence type="ECO:0000256" key="1">
    <source>
        <dbReference type="ARBA" id="ARBA00006765"/>
    </source>
</evidence>
<proteinExistence type="inferred from homology"/>
<dbReference type="AlphaFoldDB" id="A0A081CCC1"/>
<dbReference type="GO" id="GO:0004497">
    <property type="term" value="F:monooxygenase activity"/>
    <property type="evidence" value="ECO:0007669"/>
    <property type="project" value="TreeGrafter"/>
</dbReference>
<dbReference type="HOGENOM" id="CLU_062049_1_1_1"/>
<comment type="similarity">
    <text evidence="1">Belongs to the caleosin family.</text>
</comment>
<feature type="transmembrane region" description="Helical" evidence="2">
    <location>
        <begin position="211"/>
        <end position="231"/>
    </location>
</feature>
<dbReference type="Proteomes" id="UP000053758">
    <property type="component" value="Unassembled WGS sequence"/>
</dbReference>
<organism evidence="3">
    <name type="scientific">Pseudozyma antarctica</name>
    <name type="common">Yeast</name>
    <name type="synonym">Candida antarctica</name>
    <dbReference type="NCBI Taxonomy" id="84753"/>
    <lineage>
        <taxon>Eukaryota</taxon>
        <taxon>Fungi</taxon>
        <taxon>Dikarya</taxon>
        <taxon>Basidiomycota</taxon>
        <taxon>Ustilaginomycotina</taxon>
        <taxon>Ustilaginomycetes</taxon>
        <taxon>Ustilaginales</taxon>
        <taxon>Ustilaginaceae</taxon>
        <taxon>Moesziomyces</taxon>
    </lineage>
</organism>
<dbReference type="InterPro" id="IPR007736">
    <property type="entry name" value="Caleosin-related"/>
</dbReference>
<keyword evidence="2" id="KW-0472">Membrane</keyword>
<keyword evidence="4" id="KW-1185">Reference proteome</keyword>
<dbReference type="EMBL" id="DF830072">
    <property type="protein sequence ID" value="GAK64317.1"/>
    <property type="molecule type" value="Genomic_DNA"/>
</dbReference>
<dbReference type="GeneID" id="26303331"/>